<dbReference type="Proteomes" id="UP000325440">
    <property type="component" value="Unassembled WGS sequence"/>
</dbReference>
<keyword evidence="2" id="KW-1185">Reference proteome</keyword>
<protein>
    <submittedName>
        <fullName evidence="1">Uncharacterized protein</fullName>
    </submittedName>
</protein>
<gene>
    <name evidence="1" type="ORF">CINCED_3A003480</name>
</gene>
<accession>A0A5E4MDG7</accession>
<evidence type="ECO:0000313" key="1">
    <source>
        <dbReference type="EMBL" id="VVC29527.1"/>
    </source>
</evidence>
<proteinExistence type="predicted"/>
<sequence length="148" mass="16673">MLYEAKCWNSKREECVHGDGALAVNDANMNKMASLKEIISFSELEITEERKPAETTVVTEETLTIQSVGTPEVIYFTSLIEATKENDNNNSERIDVSKLIEATKENDNNNSERIDVSKLIEATKENDNNNSERIDVSKLIGNTRFSLK</sequence>
<evidence type="ECO:0000313" key="2">
    <source>
        <dbReference type="Proteomes" id="UP000325440"/>
    </source>
</evidence>
<name>A0A5E4MDG7_9HEMI</name>
<reference evidence="1 2" key="1">
    <citation type="submission" date="2019-08" db="EMBL/GenBank/DDBJ databases">
        <authorList>
            <person name="Alioto T."/>
            <person name="Alioto T."/>
            <person name="Gomez Garrido J."/>
        </authorList>
    </citation>
    <scope>NUCLEOTIDE SEQUENCE [LARGE SCALE GENOMIC DNA]</scope>
</reference>
<dbReference type="AlphaFoldDB" id="A0A5E4MDG7"/>
<dbReference type="EMBL" id="CABPRJ010000494">
    <property type="protein sequence ID" value="VVC29527.1"/>
    <property type="molecule type" value="Genomic_DNA"/>
</dbReference>
<organism evidence="1 2">
    <name type="scientific">Cinara cedri</name>
    <dbReference type="NCBI Taxonomy" id="506608"/>
    <lineage>
        <taxon>Eukaryota</taxon>
        <taxon>Metazoa</taxon>
        <taxon>Ecdysozoa</taxon>
        <taxon>Arthropoda</taxon>
        <taxon>Hexapoda</taxon>
        <taxon>Insecta</taxon>
        <taxon>Pterygota</taxon>
        <taxon>Neoptera</taxon>
        <taxon>Paraneoptera</taxon>
        <taxon>Hemiptera</taxon>
        <taxon>Sternorrhyncha</taxon>
        <taxon>Aphidomorpha</taxon>
        <taxon>Aphidoidea</taxon>
        <taxon>Aphididae</taxon>
        <taxon>Lachninae</taxon>
        <taxon>Cinara</taxon>
    </lineage>
</organism>